<keyword evidence="4 8" id="KW-0479">Metal-binding</keyword>
<feature type="binding site" evidence="8">
    <location>
        <position position="125"/>
    </location>
    <ligand>
        <name>Fe cation</name>
        <dbReference type="ChEBI" id="CHEBI:24875"/>
    </ligand>
</feature>
<comment type="function">
    <text evidence="8">Required for the formation of a threonylcarbamoyl group on adenosine at position 37 (t(6)A37) in tRNAs that read codons beginning with adenine. Is involved in the transfer of the threonylcarbamoyl moiety of threonylcarbamoyl-AMP (TC-AMP) to the N6 group of A37, together with TsaE and TsaB. TsaD likely plays a direct catalytic role in this reaction.</text>
</comment>
<accession>A0A517T9G5</accession>
<feature type="binding site" evidence="8">
    <location>
        <position position="321"/>
    </location>
    <ligand>
        <name>Fe cation</name>
        <dbReference type="ChEBI" id="CHEBI:24875"/>
    </ligand>
</feature>
<evidence type="ECO:0000256" key="7">
    <source>
        <dbReference type="ARBA" id="ARBA00048117"/>
    </source>
</evidence>
<dbReference type="PANTHER" id="PTHR11735">
    <property type="entry name" value="TRNA N6-ADENOSINE THREONYLCARBAMOYLTRANSFERASE"/>
    <property type="match status" value="1"/>
</dbReference>
<evidence type="ECO:0000256" key="5">
    <source>
        <dbReference type="ARBA" id="ARBA00023004"/>
    </source>
</evidence>
<dbReference type="EMBL" id="CP036316">
    <property type="protein sequence ID" value="QDT65006.1"/>
    <property type="molecule type" value="Genomic_DNA"/>
</dbReference>
<feature type="binding site" evidence="8">
    <location>
        <position position="181"/>
    </location>
    <ligand>
        <name>substrate</name>
    </ligand>
</feature>
<feature type="binding site" evidence="8">
    <location>
        <position position="129"/>
    </location>
    <ligand>
        <name>Fe cation</name>
        <dbReference type="ChEBI" id="CHEBI:24875"/>
    </ligand>
</feature>
<dbReference type="GO" id="GO:0005737">
    <property type="term" value="C:cytoplasm"/>
    <property type="evidence" value="ECO:0007669"/>
    <property type="project" value="UniProtKB-SubCell"/>
</dbReference>
<evidence type="ECO:0000256" key="3">
    <source>
        <dbReference type="ARBA" id="ARBA00022694"/>
    </source>
</evidence>
<reference evidence="10 11" key="1">
    <citation type="submission" date="2019-02" db="EMBL/GenBank/DDBJ databases">
        <title>Deep-cultivation of Planctomycetes and their phenomic and genomic characterization uncovers novel biology.</title>
        <authorList>
            <person name="Wiegand S."/>
            <person name="Jogler M."/>
            <person name="Boedeker C."/>
            <person name="Pinto D."/>
            <person name="Vollmers J."/>
            <person name="Rivas-Marin E."/>
            <person name="Kohn T."/>
            <person name="Peeters S.H."/>
            <person name="Heuer A."/>
            <person name="Rast P."/>
            <person name="Oberbeckmann S."/>
            <person name="Bunk B."/>
            <person name="Jeske O."/>
            <person name="Meyerdierks A."/>
            <person name="Storesund J.E."/>
            <person name="Kallscheuer N."/>
            <person name="Luecker S."/>
            <person name="Lage O.M."/>
            <person name="Pohl T."/>
            <person name="Merkel B.J."/>
            <person name="Hornburger P."/>
            <person name="Mueller R.-W."/>
            <person name="Bruemmer F."/>
            <person name="Labrenz M."/>
            <person name="Spormann A.M."/>
            <person name="Op den Camp H."/>
            <person name="Overmann J."/>
            <person name="Amann R."/>
            <person name="Jetten M.S.M."/>
            <person name="Mascher T."/>
            <person name="Medema M.H."/>
            <person name="Devos D.P."/>
            <person name="Kaster A.-K."/>
            <person name="Ovreas L."/>
            <person name="Rohde M."/>
            <person name="Galperin M.Y."/>
            <person name="Jogler C."/>
        </authorList>
    </citation>
    <scope>NUCLEOTIDE SEQUENCE [LARGE SCALE GENOMIC DNA]</scope>
    <source>
        <strain evidence="10 11">V22</strain>
    </source>
</reference>
<proteinExistence type="inferred from homology"/>
<dbReference type="Pfam" id="PF00814">
    <property type="entry name" value="TsaD"/>
    <property type="match status" value="1"/>
</dbReference>
<dbReference type="GO" id="GO:0005506">
    <property type="term" value="F:iron ion binding"/>
    <property type="evidence" value="ECO:0007669"/>
    <property type="project" value="UniProtKB-UniRule"/>
</dbReference>
<dbReference type="PANTHER" id="PTHR11735:SF6">
    <property type="entry name" value="TRNA N6-ADENOSINE THREONYLCARBAMOYLTRANSFERASE, MITOCHONDRIAL"/>
    <property type="match status" value="1"/>
</dbReference>
<keyword evidence="2 8" id="KW-0808">Transferase</keyword>
<dbReference type="Proteomes" id="UP000319976">
    <property type="component" value="Chromosome"/>
</dbReference>
<dbReference type="FunFam" id="3.30.420.40:FF:000040">
    <property type="entry name" value="tRNA N6-adenosine threonylcarbamoyltransferase"/>
    <property type="match status" value="1"/>
</dbReference>
<dbReference type="Gene3D" id="3.30.420.40">
    <property type="match status" value="2"/>
</dbReference>
<dbReference type="FunFam" id="3.30.420.40:FF:000012">
    <property type="entry name" value="tRNA N6-adenosine threonylcarbamoyltransferase"/>
    <property type="match status" value="1"/>
</dbReference>
<feature type="binding site" evidence="8">
    <location>
        <position position="194"/>
    </location>
    <ligand>
        <name>substrate</name>
    </ligand>
</feature>
<comment type="caution">
    <text evidence="8">Lacks conserved residue(s) required for the propagation of feature annotation.</text>
</comment>
<keyword evidence="5 8" id="KW-0408">Iron</keyword>
<evidence type="ECO:0000256" key="6">
    <source>
        <dbReference type="ARBA" id="ARBA00023315"/>
    </source>
</evidence>
<feature type="binding site" evidence="8">
    <location>
        <position position="293"/>
    </location>
    <ligand>
        <name>substrate</name>
    </ligand>
</feature>
<dbReference type="InterPro" id="IPR022450">
    <property type="entry name" value="TsaD"/>
</dbReference>
<dbReference type="KEGG" id="chya:V22_22520"/>
<dbReference type="InterPro" id="IPR017861">
    <property type="entry name" value="KAE1/TsaD"/>
</dbReference>
<keyword evidence="3 8" id="KW-0819">tRNA processing</keyword>
<dbReference type="RefSeq" id="WP_145262642.1">
    <property type="nucleotide sequence ID" value="NZ_CP036316.1"/>
</dbReference>
<dbReference type="GO" id="GO:0061711">
    <property type="term" value="F:tRNA N(6)-L-threonylcarbamoyladenine synthase activity"/>
    <property type="evidence" value="ECO:0007669"/>
    <property type="project" value="UniProtKB-EC"/>
</dbReference>
<keyword evidence="11" id="KW-1185">Reference proteome</keyword>
<comment type="similarity">
    <text evidence="8">Belongs to the KAE1 / TsaD family.</text>
</comment>
<comment type="catalytic activity">
    <reaction evidence="7 8">
        <text>L-threonylcarbamoyladenylate + adenosine(37) in tRNA = N(6)-L-threonylcarbamoyladenosine(37) in tRNA + AMP + H(+)</text>
        <dbReference type="Rhea" id="RHEA:37059"/>
        <dbReference type="Rhea" id="RHEA-COMP:10162"/>
        <dbReference type="Rhea" id="RHEA-COMP:10163"/>
        <dbReference type="ChEBI" id="CHEBI:15378"/>
        <dbReference type="ChEBI" id="CHEBI:73682"/>
        <dbReference type="ChEBI" id="CHEBI:74411"/>
        <dbReference type="ChEBI" id="CHEBI:74418"/>
        <dbReference type="ChEBI" id="CHEBI:456215"/>
        <dbReference type="EC" id="2.3.1.234"/>
    </reaction>
</comment>
<gene>
    <name evidence="8 10" type="primary">tsaD</name>
    <name evidence="10" type="ORF">V22_22520</name>
</gene>
<evidence type="ECO:0000256" key="4">
    <source>
        <dbReference type="ARBA" id="ARBA00022723"/>
    </source>
</evidence>
<keyword evidence="6 8" id="KW-0012">Acyltransferase</keyword>
<organism evidence="10 11">
    <name type="scientific">Calycomorphotria hydatis</name>
    <dbReference type="NCBI Taxonomy" id="2528027"/>
    <lineage>
        <taxon>Bacteria</taxon>
        <taxon>Pseudomonadati</taxon>
        <taxon>Planctomycetota</taxon>
        <taxon>Planctomycetia</taxon>
        <taxon>Planctomycetales</taxon>
        <taxon>Planctomycetaceae</taxon>
        <taxon>Calycomorphotria</taxon>
    </lineage>
</organism>
<dbReference type="InterPro" id="IPR000905">
    <property type="entry name" value="Gcp-like_dom"/>
</dbReference>
<keyword evidence="1 8" id="KW-0963">Cytoplasm</keyword>
<dbReference type="NCBIfam" id="TIGR00329">
    <property type="entry name" value="gcp_kae1"/>
    <property type="match status" value="1"/>
</dbReference>
<dbReference type="AlphaFoldDB" id="A0A517T9G5"/>
<comment type="subcellular location">
    <subcellularLocation>
        <location evidence="8">Cytoplasm</location>
    </subcellularLocation>
</comment>
<dbReference type="OrthoDB" id="9806197at2"/>
<dbReference type="EC" id="2.3.1.234" evidence="8"/>
<dbReference type="NCBIfam" id="TIGR03723">
    <property type="entry name" value="T6A_TsaD_YgjD"/>
    <property type="match status" value="1"/>
</dbReference>
<sequence length="353" mass="37254">MSGSTLLECDDKSGRVLLAIESSCDETAAAVIREDNTVLANVVSSQHDFHEQFGGVVPEIASRAHVRNLLPVINAALTEANVTPQQLSAIAVTSHPGLVGSLLVGVTAAKTFAATWELPLITVDHVQAHLYACQMSADEDVYPAIGLVVSGGHSNLYDCRSALDCELIGSTIDDAVGEAFDKAARILGLPYPGGPSIQKAALSGNPKAFKFPRPMADSPRLAFSFSGLKTALLYEANGLPGGDPAPALTPQRVADLAASFQAAAIEVIVRKVGQAVKKTGHNNVCVGGGVAANQLLRELLEESAEKNHFQLFLAPWEYCTDNAAMAALAWEQFHRGEFAALDCDVQSGLVRLK</sequence>
<feature type="domain" description="Gcp-like" evidence="9">
    <location>
        <begin position="37"/>
        <end position="327"/>
    </location>
</feature>
<feature type="binding site" evidence="8">
    <location>
        <begin position="148"/>
        <end position="152"/>
    </location>
    <ligand>
        <name>substrate</name>
    </ligand>
</feature>
<dbReference type="CDD" id="cd24133">
    <property type="entry name" value="ASKHA_NBD_TsaD_bac"/>
    <property type="match status" value="1"/>
</dbReference>
<name>A0A517T9G5_9PLAN</name>
<dbReference type="InterPro" id="IPR043129">
    <property type="entry name" value="ATPase_NBD"/>
</dbReference>
<dbReference type="HAMAP" id="MF_01445">
    <property type="entry name" value="TsaD"/>
    <property type="match status" value="1"/>
</dbReference>
<evidence type="ECO:0000313" key="10">
    <source>
        <dbReference type="EMBL" id="QDT65006.1"/>
    </source>
</evidence>
<dbReference type="GO" id="GO:0002949">
    <property type="term" value="P:tRNA threonylcarbamoyladenosine modification"/>
    <property type="evidence" value="ECO:0007669"/>
    <property type="project" value="UniProtKB-UniRule"/>
</dbReference>
<protein>
    <recommendedName>
        <fullName evidence="8">tRNA N6-adenosine threonylcarbamoyltransferase</fullName>
        <ecNumber evidence="8">2.3.1.234</ecNumber>
    </recommendedName>
    <alternativeName>
        <fullName evidence="8">N6-L-threonylcarbamoyladenine synthase</fullName>
        <shortName evidence="8">t(6)A synthase</shortName>
    </alternativeName>
    <alternativeName>
        <fullName evidence="8">t(6)A37 threonylcarbamoyladenosine biosynthesis protein TsaD</fullName>
    </alternativeName>
    <alternativeName>
        <fullName evidence="8">tRNA threonylcarbamoyladenosine biosynthesis protein TsaD</fullName>
    </alternativeName>
</protein>
<evidence type="ECO:0000256" key="8">
    <source>
        <dbReference type="HAMAP-Rule" id="MF_01445"/>
    </source>
</evidence>
<dbReference type="SUPFAM" id="SSF53067">
    <property type="entry name" value="Actin-like ATPase domain"/>
    <property type="match status" value="2"/>
</dbReference>
<evidence type="ECO:0000256" key="2">
    <source>
        <dbReference type="ARBA" id="ARBA00022679"/>
    </source>
</evidence>
<evidence type="ECO:0000313" key="11">
    <source>
        <dbReference type="Proteomes" id="UP000319976"/>
    </source>
</evidence>
<comment type="cofactor">
    <cofactor evidence="8">
        <name>Fe(2+)</name>
        <dbReference type="ChEBI" id="CHEBI:29033"/>
    </cofactor>
    <text evidence="8">Binds 1 Fe(2+) ion per subunit.</text>
</comment>
<evidence type="ECO:0000259" key="9">
    <source>
        <dbReference type="Pfam" id="PF00814"/>
    </source>
</evidence>
<dbReference type="PRINTS" id="PR00789">
    <property type="entry name" value="OSIALOPTASE"/>
</dbReference>
<evidence type="ECO:0000256" key="1">
    <source>
        <dbReference type="ARBA" id="ARBA00022490"/>
    </source>
</evidence>